<keyword evidence="2" id="KW-1185">Reference proteome</keyword>
<dbReference type="Proteomes" id="UP000714618">
    <property type="component" value="Unassembled WGS sequence"/>
</dbReference>
<sequence>MASGPPVQLPSLAISVLSNIRHADLSRIEVYFLSSSSLSAASLTSVCDALTESYVHDVLYDEQVEDYHQFLTPILTPFESVQDCVERHFDGLDKWLLGHPKPDESSTVYPRGILVFDKNEQETLLVHIDPINKKWHIGSIYLPMTELGLELTSLMMGDEYMGDLCARYNVKVPQNDPDVNENYMEHQKDETGAWKNNPQRFAVFSTGWNHPLPVLSMLDDSWVDVPHGHSHVGLYSLTGSQPYPADIDKVKERFPAYVAADQRGERRHEGKGPCASCRPLHKTIFIDVDNPEPMTKGVLVCTMDWNANTDGKSDDQLADVGLKAKIETKRVGVAFAVATAKAMSSEQADQKSQDWQEKI</sequence>
<dbReference type="EMBL" id="CAIJEO010000002">
    <property type="protein sequence ID" value="CAD0087020.1"/>
    <property type="molecule type" value="Genomic_DNA"/>
</dbReference>
<proteinExistence type="predicted"/>
<accession>A0A9N8JFA0</accession>
<organism evidence="1 2">
    <name type="scientific">Aureobasidium mustum</name>
    <dbReference type="NCBI Taxonomy" id="2773714"/>
    <lineage>
        <taxon>Eukaryota</taxon>
        <taxon>Fungi</taxon>
        <taxon>Dikarya</taxon>
        <taxon>Ascomycota</taxon>
        <taxon>Pezizomycotina</taxon>
        <taxon>Dothideomycetes</taxon>
        <taxon>Dothideomycetidae</taxon>
        <taxon>Dothideales</taxon>
        <taxon>Saccotheciaceae</taxon>
        <taxon>Aureobasidium</taxon>
    </lineage>
</organism>
<evidence type="ECO:0000313" key="2">
    <source>
        <dbReference type="Proteomes" id="UP000714618"/>
    </source>
</evidence>
<protein>
    <submittedName>
        <fullName evidence="1">Uncharacterized protein</fullName>
    </submittedName>
</protein>
<dbReference type="AlphaFoldDB" id="A0A9N8JFA0"/>
<name>A0A9N8JFA0_9PEZI</name>
<evidence type="ECO:0000313" key="1">
    <source>
        <dbReference type="EMBL" id="CAD0087020.1"/>
    </source>
</evidence>
<dbReference type="OrthoDB" id="3885014at2759"/>
<comment type="caution">
    <text evidence="1">The sequence shown here is derived from an EMBL/GenBank/DDBJ whole genome shotgun (WGS) entry which is preliminary data.</text>
</comment>
<reference evidence="1" key="1">
    <citation type="submission" date="2020-06" db="EMBL/GenBank/DDBJ databases">
        <authorList>
            <person name="Onetto C."/>
        </authorList>
    </citation>
    <scope>NUCLEOTIDE SEQUENCE</scope>
</reference>
<gene>
    <name evidence="1" type="ORF">AWRI4233_LOCUS1176</name>
</gene>